<dbReference type="Gene3D" id="2.60.40.10">
    <property type="entry name" value="Immunoglobulins"/>
    <property type="match status" value="1"/>
</dbReference>
<feature type="domain" description="Glycoside hydrolase family 9" evidence="5">
    <location>
        <begin position="704"/>
        <end position="1172"/>
    </location>
</feature>
<organism evidence="8 9">
    <name type="scientific">Parapedobacter deserti</name>
    <dbReference type="NCBI Taxonomy" id="1912957"/>
    <lineage>
        <taxon>Bacteria</taxon>
        <taxon>Pseudomonadati</taxon>
        <taxon>Bacteroidota</taxon>
        <taxon>Sphingobacteriia</taxon>
        <taxon>Sphingobacteriales</taxon>
        <taxon>Sphingobacteriaceae</taxon>
        <taxon>Parapedobacter</taxon>
    </lineage>
</organism>
<dbReference type="SUPFAM" id="SSF50998">
    <property type="entry name" value="Quinoprotein alcohol dehydrogenase-like"/>
    <property type="match status" value="1"/>
</dbReference>
<dbReference type="InterPro" id="IPR015943">
    <property type="entry name" value="WD40/YVTN_repeat-like_dom_sf"/>
</dbReference>
<dbReference type="Gene3D" id="3.60.21.10">
    <property type="match status" value="1"/>
</dbReference>
<proteinExistence type="inferred from homology"/>
<dbReference type="GO" id="GO:0016787">
    <property type="term" value="F:hydrolase activity"/>
    <property type="evidence" value="ECO:0007669"/>
    <property type="project" value="UniProtKB-KW"/>
</dbReference>
<dbReference type="CDD" id="cd02850">
    <property type="entry name" value="E_set_Cellulase_N"/>
    <property type="match status" value="1"/>
</dbReference>
<evidence type="ECO:0000313" key="8">
    <source>
        <dbReference type="EMBL" id="MFC3200106.1"/>
    </source>
</evidence>
<feature type="domain" description="Pyrrolo-quinoline quinone repeat" evidence="7">
    <location>
        <begin position="333"/>
        <end position="440"/>
    </location>
</feature>
<dbReference type="Pfam" id="PF00149">
    <property type="entry name" value="Metallophos"/>
    <property type="match status" value="1"/>
</dbReference>
<comment type="similarity">
    <text evidence="1">Belongs to the glycosyl hydrolase 9 (cellulase E) family.</text>
</comment>
<dbReference type="InterPro" id="IPR029052">
    <property type="entry name" value="Metallo-depent_PP-like"/>
</dbReference>
<dbReference type="Pfam" id="PF13360">
    <property type="entry name" value="PQQ_2"/>
    <property type="match status" value="1"/>
</dbReference>
<evidence type="ECO:0000259" key="5">
    <source>
        <dbReference type="Pfam" id="PF00759"/>
    </source>
</evidence>
<dbReference type="InterPro" id="IPR011047">
    <property type="entry name" value="Quinoprotein_ADH-like_sf"/>
</dbReference>
<dbReference type="Gene3D" id="1.50.10.10">
    <property type="match status" value="1"/>
</dbReference>
<evidence type="ECO:0000256" key="2">
    <source>
        <dbReference type="ARBA" id="ARBA00023277"/>
    </source>
</evidence>
<sequence length="1187" mass="132201">MLLHVTWTHAQPIQFAHVTDTHVGGATGADDLRRTVADINSNPELDFVILSGDVTEFGSDEELTLAKQILDSLRLPWYVIPGNHDTNWSESGGNSFRRVFGGETFAFVHKGYIFVGTNSGPNMRMSPGQIPRENLVWMDSLFAAHPDQDMPLIYVNHYPQDSSLNNWFEALDRVKQRNVQLFFCGHGHQNKVYDFEGIPSIMGRSNLRAKDTVGGYNIVTIADGKAVYQERNPGVMTRDPWAVVPLRNHDFTKERKLYPRPDYSVNTRHAGVREVWSFQDESDIGAGLAAYKQLVITANTKGQIYALDAGTGRQVWSFQTGGKVYSTPAVWKNYVIVGSSDHFIYCLHAGTGELLWKHEANKAVLGSPLVHRGVAYIGASDGRFRALDVRSGRLRWSFDSVEGYVSGKPLLYKNILYFGSWDNGFYALDPANGHLKWEWSNGASNRMLSPAACYPVGANGRVFIVAPDRYMTALDANSGTEIWRKKMDSIRVRESMGLSENGRLVYVKTMDGQVLGVSTTADSMQIDWESALQLPYELTPSAIAAVDGLVFVPSHSGLVSGVNAERGEVAWQYKVSNGMVNPMLPLRRQRLVVSTMDGKVACLEYGLEETRAWIRINQLGYTPQGVKVAVMGGKGTKRVSRFSLVAADTGEPAFSGRAGKNFGAYGPFRSSYRLDFSAYTDTGRYYLEVDGARSPQFRIADDVYQGAADFVLRYMRQQRTLFNPFLQDSCHTHDGFTLYAGKAGLPDSTRIDVGGGWHDASDYLQYSTTSANATYHLLAAYRDFPDVFGDSKQANGLDGPNGIADVLDEAKWGLDWLLKMHPEPHLLFNQIADDRDHAGMRMPGEDDFYGRGFERPVYFVSGEPQQRGKFMNNTTGTSSTAAKFTSAFNLGSALFADVDTLYANWLREKANTAYRFAKLKPGVTQTASVKSPYIYAEDNWVDDMALAAATQWAATGAEQYAKEALDYARQEKVTPWMAADTAAHYQWYPFINLGHYELAKLLEGEDRNEIIGYYRNGIEQVCDRAERNAFLRGVPFIWCSNNLTTAFAIQCLWYRELTGDNRYAQLEQANFDWLFGCNPWGTSMVYGLPEWGDTPSDPHSAFTRLGSFPIDGGLVDGPVYGDIFNGLIGIQLTKPDAHAPFQSDLAVYHDDYGDYSTNEPTMDGTASLIYLLAAKEWESREGAGPKK</sequence>
<gene>
    <name evidence="8" type="ORF">ACFOET_20970</name>
</gene>
<dbReference type="InterPro" id="IPR004197">
    <property type="entry name" value="Cellulase_Ig-like"/>
</dbReference>
<dbReference type="Pfam" id="PF00759">
    <property type="entry name" value="Glyco_hydro_9"/>
    <property type="match status" value="1"/>
</dbReference>
<dbReference type="InterPro" id="IPR001701">
    <property type="entry name" value="Glyco_hydro_9"/>
</dbReference>
<keyword evidence="8" id="KW-0378">Hydrolase</keyword>
<evidence type="ECO:0000259" key="6">
    <source>
        <dbReference type="Pfam" id="PF02927"/>
    </source>
</evidence>
<dbReference type="SUPFAM" id="SSF56300">
    <property type="entry name" value="Metallo-dependent phosphatases"/>
    <property type="match status" value="1"/>
</dbReference>
<evidence type="ECO:0000256" key="3">
    <source>
        <dbReference type="ARBA" id="ARBA00023326"/>
    </source>
</evidence>
<dbReference type="InterPro" id="IPR018391">
    <property type="entry name" value="PQQ_b-propeller_rpt"/>
</dbReference>
<dbReference type="InterPro" id="IPR002372">
    <property type="entry name" value="PQQ_rpt_dom"/>
</dbReference>
<dbReference type="Pfam" id="PF02927">
    <property type="entry name" value="CelD_N"/>
    <property type="match status" value="1"/>
</dbReference>
<dbReference type="InterPro" id="IPR013783">
    <property type="entry name" value="Ig-like_fold"/>
</dbReference>
<keyword evidence="9" id="KW-1185">Reference proteome</keyword>
<dbReference type="EMBL" id="JBHRTA010000062">
    <property type="protein sequence ID" value="MFC3200106.1"/>
    <property type="molecule type" value="Genomic_DNA"/>
</dbReference>
<name>A0ABV7JVE3_9SPHI</name>
<keyword evidence="3" id="KW-0624">Polysaccharide degradation</keyword>
<dbReference type="InterPro" id="IPR008928">
    <property type="entry name" value="6-hairpin_glycosidase_sf"/>
</dbReference>
<dbReference type="SUPFAM" id="SSF48208">
    <property type="entry name" value="Six-hairpin glycosidases"/>
    <property type="match status" value="1"/>
</dbReference>
<evidence type="ECO:0000259" key="4">
    <source>
        <dbReference type="Pfam" id="PF00149"/>
    </source>
</evidence>
<dbReference type="InterPro" id="IPR004843">
    <property type="entry name" value="Calcineurin-like_PHP"/>
</dbReference>
<reference evidence="9" key="1">
    <citation type="journal article" date="2019" name="Int. J. Syst. Evol. Microbiol.">
        <title>The Global Catalogue of Microorganisms (GCM) 10K type strain sequencing project: providing services to taxonomists for standard genome sequencing and annotation.</title>
        <authorList>
            <consortium name="The Broad Institute Genomics Platform"/>
            <consortium name="The Broad Institute Genome Sequencing Center for Infectious Disease"/>
            <person name="Wu L."/>
            <person name="Ma J."/>
        </authorList>
    </citation>
    <scope>NUCLEOTIDE SEQUENCE [LARGE SCALE GENOMIC DNA]</scope>
    <source>
        <strain evidence="9">KCTC 52416</strain>
    </source>
</reference>
<dbReference type="SMART" id="SM00564">
    <property type="entry name" value="PQQ"/>
    <property type="match status" value="6"/>
</dbReference>
<feature type="domain" description="Calcineurin-like phosphoesterase" evidence="4">
    <location>
        <begin position="14"/>
        <end position="189"/>
    </location>
</feature>
<dbReference type="SUPFAM" id="SSF81296">
    <property type="entry name" value="E set domains"/>
    <property type="match status" value="1"/>
</dbReference>
<evidence type="ECO:0000256" key="1">
    <source>
        <dbReference type="ARBA" id="ARBA00007072"/>
    </source>
</evidence>
<dbReference type="Proteomes" id="UP001595526">
    <property type="component" value="Unassembled WGS sequence"/>
</dbReference>
<dbReference type="PANTHER" id="PTHR34512">
    <property type="entry name" value="CELL SURFACE PROTEIN"/>
    <property type="match status" value="1"/>
</dbReference>
<feature type="domain" description="Cellulase Ig-like" evidence="6">
    <location>
        <begin position="610"/>
        <end position="694"/>
    </location>
</feature>
<dbReference type="RefSeq" id="WP_379026364.1">
    <property type="nucleotide sequence ID" value="NZ_JBHRTA010000062.1"/>
</dbReference>
<comment type="caution">
    <text evidence="8">The sequence shown here is derived from an EMBL/GenBank/DDBJ whole genome shotgun (WGS) entry which is preliminary data.</text>
</comment>
<dbReference type="PANTHER" id="PTHR34512:SF30">
    <property type="entry name" value="OUTER MEMBRANE PROTEIN ASSEMBLY FACTOR BAMB"/>
    <property type="match status" value="1"/>
</dbReference>
<dbReference type="Gene3D" id="2.130.10.10">
    <property type="entry name" value="YVTN repeat-like/Quinoprotein amine dehydrogenase"/>
    <property type="match status" value="1"/>
</dbReference>
<dbReference type="Gene3D" id="2.40.10.480">
    <property type="match status" value="2"/>
</dbReference>
<protein>
    <submittedName>
        <fullName evidence="8">Glycoside hydrolase family 9 protein</fullName>
    </submittedName>
</protein>
<dbReference type="InterPro" id="IPR014756">
    <property type="entry name" value="Ig_E-set"/>
</dbReference>
<dbReference type="InterPro" id="IPR012341">
    <property type="entry name" value="6hp_glycosidase-like_sf"/>
</dbReference>
<evidence type="ECO:0000259" key="7">
    <source>
        <dbReference type="Pfam" id="PF13360"/>
    </source>
</evidence>
<evidence type="ECO:0000313" key="9">
    <source>
        <dbReference type="Proteomes" id="UP001595526"/>
    </source>
</evidence>
<keyword evidence="2" id="KW-0119">Carbohydrate metabolism</keyword>
<accession>A0ABV7JVE3</accession>